<dbReference type="Proteomes" id="UP000235786">
    <property type="component" value="Unassembled WGS sequence"/>
</dbReference>
<dbReference type="EMBL" id="KZ613952">
    <property type="protein sequence ID" value="PMD35434.1"/>
    <property type="molecule type" value="Genomic_DNA"/>
</dbReference>
<name>A0A2J6RA84_HYAVF</name>
<accession>A0A2J6RA84</accession>
<evidence type="ECO:0000313" key="1">
    <source>
        <dbReference type="EMBL" id="PMD35434.1"/>
    </source>
</evidence>
<keyword evidence="2" id="KW-1185">Reference proteome</keyword>
<evidence type="ECO:0000313" key="2">
    <source>
        <dbReference type="Proteomes" id="UP000235786"/>
    </source>
</evidence>
<dbReference type="AlphaFoldDB" id="A0A2J6RA84"/>
<proteinExistence type="predicted"/>
<reference evidence="1 2" key="1">
    <citation type="submission" date="2016-04" db="EMBL/GenBank/DDBJ databases">
        <title>A degradative enzymes factory behind the ericoid mycorrhizal symbiosis.</title>
        <authorList>
            <consortium name="DOE Joint Genome Institute"/>
            <person name="Martino E."/>
            <person name="Morin E."/>
            <person name="Grelet G."/>
            <person name="Kuo A."/>
            <person name="Kohler A."/>
            <person name="Daghino S."/>
            <person name="Barry K."/>
            <person name="Choi C."/>
            <person name="Cichocki N."/>
            <person name="Clum A."/>
            <person name="Copeland A."/>
            <person name="Hainaut M."/>
            <person name="Haridas S."/>
            <person name="Labutti K."/>
            <person name="Lindquist E."/>
            <person name="Lipzen A."/>
            <person name="Khouja H.-R."/>
            <person name="Murat C."/>
            <person name="Ohm R."/>
            <person name="Olson A."/>
            <person name="Spatafora J."/>
            <person name="Veneault-Fourrey C."/>
            <person name="Henrissat B."/>
            <person name="Grigoriev I."/>
            <person name="Martin F."/>
            <person name="Perotto S."/>
        </authorList>
    </citation>
    <scope>NUCLEOTIDE SEQUENCE [LARGE SCALE GENOMIC DNA]</scope>
    <source>
        <strain evidence="1 2">F</strain>
    </source>
</reference>
<sequence length="229" mass="25749">MFKMCIQCCPDTLTLGVEAQVPSAARKIGYLEKPFQFPSFRSRQALWFEERAQFWTDLGRKLPCIYKTYPSLHSPKGFKHHCRGASSSVADSPSFRIPHFICWRDVGEVQRDEGLTKWTQARNLKVAVANGPQEHKRDSLVPEAFVPIWVPHSKLNFKLDGCSIALFLSGVACCQGERSAAPLSEWRASEALSRFLLMNGAFCPQVPEPRSGIRGNEVSHDLHCSVSVR</sequence>
<organism evidence="1 2">
    <name type="scientific">Hyaloscypha variabilis (strain UAMH 11265 / GT02V1 / F)</name>
    <name type="common">Meliniomyces variabilis</name>
    <dbReference type="NCBI Taxonomy" id="1149755"/>
    <lineage>
        <taxon>Eukaryota</taxon>
        <taxon>Fungi</taxon>
        <taxon>Dikarya</taxon>
        <taxon>Ascomycota</taxon>
        <taxon>Pezizomycotina</taxon>
        <taxon>Leotiomycetes</taxon>
        <taxon>Helotiales</taxon>
        <taxon>Hyaloscyphaceae</taxon>
        <taxon>Hyaloscypha</taxon>
        <taxon>Hyaloscypha variabilis</taxon>
    </lineage>
</organism>
<protein>
    <submittedName>
        <fullName evidence="1">Uncharacterized protein</fullName>
    </submittedName>
</protein>
<gene>
    <name evidence="1" type="ORF">L207DRAFT_114584</name>
</gene>